<dbReference type="PANTHER" id="PTHR34597:SF3">
    <property type="entry name" value="OUTER MEMBRANE TRANSPORTER CDIB"/>
    <property type="match status" value="1"/>
</dbReference>
<accession>A0ABX8JF86</accession>
<evidence type="ECO:0000313" key="6">
    <source>
        <dbReference type="Proteomes" id="UP000683557"/>
    </source>
</evidence>
<dbReference type="Proteomes" id="UP000683557">
    <property type="component" value="Chromosome"/>
</dbReference>
<sequence>MRALSLLSLILFSLLSGCTSYLPSTVIPAPSPAQPYVKVVTIPLPVIATSPNEGVTYGALTAFLLHNDKDEVSYLFAPQVNRNENFGTTGTLYGALYPSPVRSIEFNLSKSSKVNSDYEVRLRDQSLMERQLEVNAFLYNFTDGSARFFGFGPDSSADNETNFADREFGYTVSAGYPLRNNTVLFLGDRLRRVEVDEGAVKRLPNLQQRFSTADVPGIDGFSTHAQSVSLVYSTLDAAAMASSGVRARATVEGSLAALGSSARFVRYEAEVKGFFPVPDSRFISAGRFAFGQVSGGSIPFLEQSILGGENTLRGYGKNRFIENSYVLCNLEERIRLFRWEVFDVKADWELAPFIDIGGVMDSLGDFKAGELKVNPGIGFRAVVRPNILGRIDVGWGKDGAAVFVGLGYPF</sequence>
<dbReference type="PROSITE" id="PS51257">
    <property type="entry name" value="PROKAR_LIPOPROTEIN"/>
    <property type="match status" value="1"/>
</dbReference>
<feature type="chain" id="PRO_5047388464" evidence="3">
    <location>
        <begin position="22"/>
        <end position="410"/>
    </location>
</feature>
<dbReference type="InterPro" id="IPR051544">
    <property type="entry name" value="TPS_OM_transporter"/>
</dbReference>
<evidence type="ECO:0000256" key="3">
    <source>
        <dbReference type="SAM" id="SignalP"/>
    </source>
</evidence>
<comment type="subcellular location">
    <subcellularLocation>
        <location evidence="1">Membrane</location>
    </subcellularLocation>
</comment>
<feature type="signal peptide" evidence="3">
    <location>
        <begin position="1"/>
        <end position="21"/>
    </location>
</feature>
<dbReference type="InterPro" id="IPR000184">
    <property type="entry name" value="Bac_surfAg_D15"/>
</dbReference>
<organism evidence="5 6">
    <name type="scientific">Geomonas oryzisoli</name>
    <dbReference type="NCBI Taxonomy" id="2847992"/>
    <lineage>
        <taxon>Bacteria</taxon>
        <taxon>Pseudomonadati</taxon>
        <taxon>Thermodesulfobacteriota</taxon>
        <taxon>Desulfuromonadia</taxon>
        <taxon>Geobacterales</taxon>
        <taxon>Geobacteraceae</taxon>
        <taxon>Geomonas</taxon>
    </lineage>
</organism>
<evidence type="ECO:0000256" key="2">
    <source>
        <dbReference type="ARBA" id="ARBA00023136"/>
    </source>
</evidence>
<name>A0ABX8JF86_9BACT</name>
<keyword evidence="3" id="KW-0732">Signal</keyword>
<evidence type="ECO:0000256" key="1">
    <source>
        <dbReference type="ARBA" id="ARBA00004370"/>
    </source>
</evidence>
<keyword evidence="2" id="KW-0472">Membrane</keyword>
<protein>
    <submittedName>
        <fullName evidence="5">Outer membrane protein assembly factor</fullName>
    </submittedName>
</protein>
<keyword evidence="6" id="KW-1185">Reference proteome</keyword>
<evidence type="ECO:0000259" key="4">
    <source>
        <dbReference type="Pfam" id="PF01103"/>
    </source>
</evidence>
<gene>
    <name evidence="5" type="ORF">KP004_21055</name>
</gene>
<dbReference type="EMBL" id="CP076723">
    <property type="protein sequence ID" value="QWV95801.1"/>
    <property type="molecule type" value="Genomic_DNA"/>
</dbReference>
<dbReference type="Pfam" id="PF01103">
    <property type="entry name" value="Omp85"/>
    <property type="match status" value="1"/>
</dbReference>
<evidence type="ECO:0000313" key="5">
    <source>
        <dbReference type="EMBL" id="QWV95801.1"/>
    </source>
</evidence>
<proteinExistence type="predicted"/>
<reference evidence="5 6" key="1">
    <citation type="submission" date="2021-06" db="EMBL/GenBank/DDBJ databases">
        <title>Gemonas diversity in paddy soil.</title>
        <authorList>
            <person name="Liu G."/>
        </authorList>
    </citation>
    <scope>NUCLEOTIDE SEQUENCE [LARGE SCALE GENOMIC DNA]</scope>
    <source>
        <strain evidence="5 6">RG10</strain>
    </source>
</reference>
<dbReference type="PANTHER" id="PTHR34597">
    <property type="entry name" value="SLR1661 PROTEIN"/>
    <property type="match status" value="1"/>
</dbReference>
<feature type="domain" description="Bacterial surface antigen (D15)" evidence="4">
    <location>
        <begin position="103"/>
        <end position="370"/>
    </location>
</feature>